<sequence precursor="true">MSDRMNHDSSEEIEHLLASAAPAPIVVDRDRLMFEAGRAAGLAEASRPTVLRNRAWPAATLVATAACLAVMLTPTAPPPQRAPEAVVATAADVAAELEQEVTPSPAPTAWRNDFATLRRSRLMVSPATLHALEYSQPTHAVSTPPKPVTAYELMKSLQEETGDSKARADDAEARRRKTHRLTEEPIV</sequence>
<dbReference type="AlphaFoldDB" id="A0A5C5ZKL1"/>
<evidence type="ECO:0000313" key="3">
    <source>
        <dbReference type="Proteomes" id="UP000315440"/>
    </source>
</evidence>
<dbReference type="EMBL" id="SJPQ01000003">
    <property type="protein sequence ID" value="TWT87698.1"/>
    <property type="molecule type" value="Genomic_DNA"/>
</dbReference>
<evidence type="ECO:0000256" key="1">
    <source>
        <dbReference type="SAM" id="MobiDB-lite"/>
    </source>
</evidence>
<name>A0A5C5ZKL1_9BACT</name>
<dbReference type="RefSeq" id="WP_146402066.1">
    <property type="nucleotide sequence ID" value="NZ_SJPQ01000003.1"/>
</dbReference>
<evidence type="ECO:0000313" key="2">
    <source>
        <dbReference type="EMBL" id="TWT87698.1"/>
    </source>
</evidence>
<comment type="caution">
    <text evidence="2">The sequence shown here is derived from an EMBL/GenBank/DDBJ whole genome shotgun (WGS) entry which is preliminary data.</text>
</comment>
<accession>A0A5C5ZKL1</accession>
<proteinExistence type="predicted"/>
<keyword evidence="3" id="KW-1185">Reference proteome</keyword>
<feature type="compositionally biased region" description="Basic and acidic residues" evidence="1">
    <location>
        <begin position="162"/>
        <end position="173"/>
    </location>
</feature>
<protein>
    <submittedName>
        <fullName evidence="2">Uncharacterized protein</fullName>
    </submittedName>
</protein>
<reference evidence="2 3" key="1">
    <citation type="submission" date="2019-02" db="EMBL/GenBank/DDBJ databases">
        <title>Deep-cultivation of Planctomycetes and their phenomic and genomic characterization uncovers novel biology.</title>
        <authorList>
            <person name="Wiegand S."/>
            <person name="Jogler M."/>
            <person name="Boedeker C."/>
            <person name="Pinto D."/>
            <person name="Vollmers J."/>
            <person name="Rivas-Marin E."/>
            <person name="Kohn T."/>
            <person name="Peeters S.H."/>
            <person name="Heuer A."/>
            <person name="Rast P."/>
            <person name="Oberbeckmann S."/>
            <person name="Bunk B."/>
            <person name="Jeske O."/>
            <person name="Meyerdierks A."/>
            <person name="Storesund J.E."/>
            <person name="Kallscheuer N."/>
            <person name="Luecker S."/>
            <person name="Lage O.M."/>
            <person name="Pohl T."/>
            <person name="Merkel B.J."/>
            <person name="Hornburger P."/>
            <person name="Mueller R.-W."/>
            <person name="Bruemmer F."/>
            <person name="Labrenz M."/>
            <person name="Spormann A.M."/>
            <person name="Op Den Camp H."/>
            <person name="Overmann J."/>
            <person name="Amann R."/>
            <person name="Jetten M.S.M."/>
            <person name="Mascher T."/>
            <person name="Medema M.H."/>
            <person name="Devos D.P."/>
            <person name="Kaster A.-K."/>
            <person name="Ovreas L."/>
            <person name="Rohde M."/>
            <person name="Galperin M.Y."/>
            <person name="Jogler C."/>
        </authorList>
    </citation>
    <scope>NUCLEOTIDE SEQUENCE [LARGE SCALE GENOMIC DNA]</scope>
    <source>
        <strain evidence="2 3">Mal64</strain>
    </source>
</reference>
<dbReference type="Proteomes" id="UP000315440">
    <property type="component" value="Unassembled WGS sequence"/>
</dbReference>
<organism evidence="2 3">
    <name type="scientific">Pseudobythopirellula maris</name>
    <dbReference type="NCBI Taxonomy" id="2527991"/>
    <lineage>
        <taxon>Bacteria</taxon>
        <taxon>Pseudomonadati</taxon>
        <taxon>Planctomycetota</taxon>
        <taxon>Planctomycetia</taxon>
        <taxon>Pirellulales</taxon>
        <taxon>Lacipirellulaceae</taxon>
        <taxon>Pseudobythopirellula</taxon>
    </lineage>
</organism>
<feature type="region of interest" description="Disordered" evidence="1">
    <location>
        <begin position="156"/>
        <end position="187"/>
    </location>
</feature>
<gene>
    <name evidence="2" type="ORF">Mal64_32410</name>
</gene>